<evidence type="ECO:0000256" key="4">
    <source>
        <dbReference type="SAM" id="MobiDB-lite"/>
    </source>
</evidence>
<dbReference type="InterPro" id="IPR050319">
    <property type="entry name" value="ABC_transp_ATP-bind"/>
</dbReference>
<dbReference type="PROSITE" id="PS50893">
    <property type="entry name" value="ABC_TRANSPORTER_2"/>
    <property type="match status" value="1"/>
</dbReference>
<gene>
    <name evidence="6" type="ORF">E3T48_15830</name>
</gene>
<sequence>MTRGAKPIFPISTSDLTIEYPPHGVSPAHVAVHGLTLQIRPGEVLGLLGESGSGKSTLASVLSGAAFAPGLGSARPIITGGEATVLGFRMRRIGRRKLARLTFAVGLLEQNAADTLPPTMTVAEIVAEPVLERDRRYNRRALDARVATMVDAVRLPLAVLPRYPYELSNGQRQRVALARALVFGPSLLIADEPTAGVDVTVRDAVIDLIGELQRERSFSALVISSDLKVLRRVANRIGVLYQGVLVGLGTIDEVFDDPWHPYVAGLAAALTGPEADDEAGDEPDGKPGDEHDREPDHEEGREEGDPRADRS</sequence>
<dbReference type="GO" id="GO:0055085">
    <property type="term" value="P:transmembrane transport"/>
    <property type="evidence" value="ECO:0007669"/>
    <property type="project" value="UniProtKB-ARBA"/>
</dbReference>
<evidence type="ECO:0000313" key="6">
    <source>
        <dbReference type="EMBL" id="TFD71147.1"/>
    </source>
</evidence>
<organism evidence="6 7">
    <name type="scientific">Cryobacterium fucosi</name>
    <dbReference type="NCBI Taxonomy" id="1259157"/>
    <lineage>
        <taxon>Bacteria</taxon>
        <taxon>Bacillati</taxon>
        <taxon>Actinomycetota</taxon>
        <taxon>Actinomycetes</taxon>
        <taxon>Micrococcales</taxon>
        <taxon>Microbacteriaceae</taxon>
        <taxon>Cryobacterium</taxon>
    </lineage>
</organism>
<evidence type="ECO:0000256" key="3">
    <source>
        <dbReference type="ARBA" id="ARBA00022840"/>
    </source>
</evidence>
<dbReference type="GO" id="GO:0005524">
    <property type="term" value="F:ATP binding"/>
    <property type="evidence" value="ECO:0007669"/>
    <property type="project" value="UniProtKB-KW"/>
</dbReference>
<keyword evidence="7" id="KW-1185">Reference proteome</keyword>
<dbReference type="Proteomes" id="UP000298313">
    <property type="component" value="Unassembled WGS sequence"/>
</dbReference>
<proteinExistence type="predicted"/>
<feature type="region of interest" description="Disordered" evidence="4">
    <location>
        <begin position="270"/>
        <end position="311"/>
    </location>
</feature>
<keyword evidence="2" id="KW-0547">Nucleotide-binding</keyword>
<dbReference type="Gene3D" id="3.40.50.300">
    <property type="entry name" value="P-loop containing nucleotide triphosphate hydrolases"/>
    <property type="match status" value="1"/>
</dbReference>
<name>A0A4R9AXL4_9MICO</name>
<dbReference type="SUPFAM" id="SSF52540">
    <property type="entry name" value="P-loop containing nucleoside triphosphate hydrolases"/>
    <property type="match status" value="1"/>
</dbReference>
<dbReference type="GO" id="GO:0016887">
    <property type="term" value="F:ATP hydrolysis activity"/>
    <property type="evidence" value="ECO:0007669"/>
    <property type="project" value="InterPro"/>
</dbReference>
<comment type="caution">
    <text evidence="6">The sequence shown here is derived from an EMBL/GenBank/DDBJ whole genome shotgun (WGS) entry which is preliminary data.</text>
</comment>
<evidence type="ECO:0000256" key="2">
    <source>
        <dbReference type="ARBA" id="ARBA00022741"/>
    </source>
</evidence>
<dbReference type="InterPro" id="IPR003593">
    <property type="entry name" value="AAA+_ATPase"/>
</dbReference>
<dbReference type="SMART" id="SM00382">
    <property type="entry name" value="AAA"/>
    <property type="match status" value="1"/>
</dbReference>
<dbReference type="InterPro" id="IPR003439">
    <property type="entry name" value="ABC_transporter-like_ATP-bd"/>
</dbReference>
<dbReference type="Pfam" id="PF00005">
    <property type="entry name" value="ABC_tran"/>
    <property type="match status" value="1"/>
</dbReference>
<evidence type="ECO:0000256" key="1">
    <source>
        <dbReference type="ARBA" id="ARBA00022448"/>
    </source>
</evidence>
<keyword evidence="3 6" id="KW-0067">ATP-binding</keyword>
<dbReference type="PANTHER" id="PTHR43776">
    <property type="entry name" value="TRANSPORT ATP-BINDING PROTEIN"/>
    <property type="match status" value="1"/>
</dbReference>
<dbReference type="EMBL" id="SOHH01000116">
    <property type="protein sequence ID" value="TFD71147.1"/>
    <property type="molecule type" value="Genomic_DNA"/>
</dbReference>
<reference evidence="6 7" key="1">
    <citation type="submission" date="2019-03" db="EMBL/GenBank/DDBJ databases">
        <title>Genomics of glacier-inhabiting Cryobacterium strains.</title>
        <authorList>
            <person name="Liu Q."/>
            <person name="Xin Y.-H."/>
        </authorList>
    </citation>
    <scope>NUCLEOTIDE SEQUENCE [LARGE SCALE GENOMIC DNA]</scope>
    <source>
        <strain evidence="6 7">Hh4</strain>
    </source>
</reference>
<feature type="compositionally biased region" description="Basic and acidic residues" evidence="4">
    <location>
        <begin position="283"/>
        <end position="311"/>
    </location>
</feature>
<evidence type="ECO:0000259" key="5">
    <source>
        <dbReference type="PROSITE" id="PS50893"/>
    </source>
</evidence>
<evidence type="ECO:0000313" key="7">
    <source>
        <dbReference type="Proteomes" id="UP000298313"/>
    </source>
</evidence>
<dbReference type="AlphaFoldDB" id="A0A4R9AXL4"/>
<dbReference type="OrthoDB" id="5113678at2"/>
<feature type="domain" description="ABC transporter" evidence="5">
    <location>
        <begin position="11"/>
        <end position="267"/>
    </location>
</feature>
<dbReference type="CDD" id="cd03257">
    <property type="entry name" value="ABC_NikE_OppD_transporters"/>
    <property type="match status" value="1"/>
</dbReference>
<keyword evidence="1" id="KW-0813">Transport</keyword>
<dbReference type="InterPro" id="IPR027417">
    <property type="entry name" value="P-loop_NTPase"/>
</dbReference>
<dbReference type="RefSeq" id="WP_134524978.1">
    <property type="nucleotide sequence ID" value="NZ_SOHH01000116.1"/>
</dbReference>
<protein>
    <submittedName>
        <fullName evidence="6">ABC transporter ATP-binding protein</fullName>
    </submittedName>
</protein>
<accession>A0A4R9AXL4</accession>